<sequence length="293" mass="33082">MTQGEYDRIQVVKDGVQDTAEWISYKDIQMYTREYKPIEQEVVAAMVIHHGFGEHCDRYEDISMYLAKNGILVLTFDQRGWGKTGRRNGGKLGNMGTFSGVHETIKFMLDRVKIPGKPLFLVTLSYCDSTPYAKELTGVIVSAPALMVNPKVKPPAIVVGLLKGFASVFPNIPFQNKLDTKLLTSDEVVRKAYEDSPYNYDFTTIGVLAELLKRGDECSNVGAKKFSVPVLVLQASGDQICIEQGAQKFYSNLPNDLDKKMEIFDCNYHEIHFEKEFKGKFFSCCADWIKARL</sequence>
<dbReference type="OrthoDB" id="10249433at2759"/>
<dbReference type="Pfam" id="PF12146">
    <property type="entry name" value="Hydrolase_4"/>
    <property type="match status" value="1"/>
</dbReference>
<name>A0A1R1PVX4_ZANCU</name>
<dbReference type="InterPro" id="IPR051044">
    <property type="entry name" value="MAG_DAG_Lipase"/>
</dbReference>
<dbReference type="PANTHER" id="PTHR11614">
    <property type="entry name" value="PHOSPHOLIPASE-RELATED"/>
    <property type="match status" value="1"/>
</dbReference>
<dbReference type="EMBL" id="LSSK01000110">
    <property type="protein sequence ID" value="OMH85117.1"/>
    <property type="molecule type" value="Genomic_DNA"/>
</dbReference>
<evidence type="ECO:0000313" key="2">
    <source>
        <dbReference type="EMBL" id="OMH85117.1"/>
    </source>
</evidence>
<protein>
    <submittedName>
        <fullName evidence="2">Putative monoglyceride lipase</fullName>
    </submittedName>
</protein>
<accession>A0A1R1PVX4</accession>
<keyword evidence="3" id="KW-1185">Reference proteome</keyword>
<dbReference type="SUPFAM" id="SSF53474">
    <property type="entry name" value="alpha/beta-Hydrolases"/>
    <property type="match status" value="1"/>
</dbReference>
<dbReference type="Gene3D" id="3.40.50.1820">
    <property type="entry name" value="alpha/beta hydrolase"/>
    <property type="match status" value="1"/>
</dbReference>
<organism evidence="2 3">
    <name type="scientific">Zancudomyces culisetae</name>
    <name type="common">Gut fungus</name>
    <name type="synonym">Smittium culisetae</name>
    <dbReference type="NCBI Taxonomy" id="1213189"/>
    <lineage>
        <taxon>Eukaryota</taxon>
        <taxon>Fungi</taxon>
        <taxon>Fungi incertae sedis</taxon>
        <taxon>Zoopagomycota</taxon>
        <taxon>Kickxellomycotina</taxon>
        <taxon>Harpellomycetes</taxon>
        <taxon>Harpellales</taxon>
        <taxon>Legeriomycetaceae</taxon>
        <taxon>Zancudomyces</taxon>
    </lineage>
</organism>
<dbReference type="InterPro" id="IPR022742">
    <property type="entry name" value="Hydrolase_4"/>
</dbReference>
<comment type="caution">
    <text evidence="2">The sequence shown here is derived from an EMBL/GenBank/DDBJ whole genome shotgun (WGS) entry which is preliminary data.</text>
</comment>
<evidence type="ECO:0000259" key="1">
    <source>
        <dbReference type="Pfam" id="PF12146"/>
    </source>
</evidence>
<proteinExistence type="predicted"/>
<dbReference type="AlphaFoldDB" id="A0A1R1PVX4"/>
<evidence type="ECO:0000313" key="3">
    <source>
        <dbReference type="Proteomes" id="UP000188320"/>
    </source>
</evidence>
<reference evidence="3" key="1">
    <citation type="submission" date="2017-01" db="EMBL/GenBank/DDBJ databases">
        <authorList>
            <person name="Wang Y."/>
            <person name="White M."/>
            <person name="Kvist S."/>
            <person name="Moncalvo J.-M."/>
        </authorList>
    </citation>
    <scope>NUCLEOTIDE SEQUENCE [LARGE SCALE GENOMIC DNA]</scope>
    <source>
        <strain evidence="3">COL-18-3</strain>
    </source>
</reference>
<gene>
    <name evidence="2" type="ORF">AX774_g1337</name>
</gene>
<feature type="domain" description="Serine aminopeptidase S33" evidence="1">
    <location>
        <begin position="41"/>
        <end position="276"/>
    </location>
</feature>
<dbReference type="Proteomes" id="UP000188320">
    <property type="component" value="Unassembled WGS sequence"/>
</dbReference>
<dbReference type="InterPro" id="IPR029058">
    <property type="entry name" value="AB_hydrolase_fold"/>
</dbReference>